<proteinExistence type="inferred from homology"/>
<dbReference type="SUPFAM" id="SSF48452">
    <property type="entry name" value="TPR-like"/>
    <property type="match status" value="3"/>
</dbReference>
<dbReference type="AlphaFoldDB" id="D5EPV4"/>
<dbReference type="GO" id="GO:0016020">
    <property type="term" value="C:membrane"/>
    <property type="evidence" value="ECO:0007669"/>
    <property type="project" value="UniProtKB-SubCell"/>
</dbReference>
<dbReference type="eggNOG" id="COG3063">
    <property type="taxonomic scope" value="Bacteria"/>
</dbReference>
<dbReference type="PROSITE" id="PS50005">
    <property type="entry name" value="TPR"/>
    <property type="match status" value="2"/>
</dbReference>
<feature type="signal peptide" evidence="9">
    <location>
        <begin position="1"/>
        <end position="24"/>
    </location>
</feature>
<dbReference type="Gene3D" id="1.25.40.10">
    <property type="entry name" value="Tetratricopeptide repeat domain"/>
    <property type="match status" value="6"/>
</dbReference>
<dbReference type="RefSeq" id="WP_013044409.1">
    <property type="nucleotide sequence ID" value="NC_014008.1"/>
</dbReference>
<sequence>MLPRILFLCLLLSLAIAPIQSSDASSKAERTQTRIQLYYGLAEGNYLVGDLNGARLGIEQILRIAPHDSKTLQLKARVEMDSGNPAGALQAIQRAIDSEPDELQHRLLKALVLGHLEQQDAAIAEIEHVLGQSDPASKDAQDANQLLGLLRMAAGDFDEAAEAFNRNTLNAPQQSALSRQLASDAYLEKARSAVDNKELEQALAALDEAIAVYNGSDGAESFKQLNQLRLVRARFLAQTGQSDAAIEALQLLRNTQPDNLEVLITLASLYASTQQWASVEQVIAPIKNQPNLSDIALYLEGRAALARDRAGRARALFEEALELLPDPGNPLRAYVLFYHGLCLERLQRTDAAEAGILEALENGFRPETSEDAIIAARTLLRTDNHERAIPILEQFALQQLIPNAEIWAMLGRAHQAKAQNALALSAFNESLRIDPLQADTLALRGSLLRRFGDYSGALADFASSLHLQPDNASVRYAEGLTALQAGKLTRSYTALKAARDTMQTAHDLDLLLALIAYSEANYATADLHLQQYLLQVSEQANESAHYLDYCLMLQAGKDSALEHLRIRANHRKSSDELGYFLAYCSNLKTRKDLLDLAGQASDPKTAQRQVCEAAFWMAQHELHRGEQALAIELLTIAKQINNPNLPEYQFAQEQLSQLNRKTPLE</sequence>
<evidence type="ECO:0000256" key="7">
    <source>
        <dbReference type="ARBA" id="ARBA00038030"/>
    </source>
</evidence>
<evidence type="ECO:0000256" key="6">
    <source>
        <dbReference type="ARBA" id="ARBA00023136"/>
    </source>
</evidence>
<evidence type="ECO:0000256" key="4">
    <source>
        <dbReference type="ARBA" id="ARBA00022803"/>
    </source>
</evidence>
<evidence type="ECO:0000256" key="3">
    <source>
        <dbReference type="ARBA" id="ARBA00022737"/>
    </source>
</evidence>
<dbReference type="GO" id="GO:0030150">
    <property type="term" value="P:protein import into mitochondrial matrix"/>
    <property type="evidence" value="ECO:0007669"/>
    <property type="project" value="TreeGrafter"/>
</dbReference>
<dbReference type="eggNOG" id="COG3071">
    <property type="taxonomic scope" value="Bacteria"/>
</dbReference>
<dbReference type="STRING" id="583355.Caka_2672"/>
<protein>
    <submittedName>
        <fullName evidence="10">TPR repeat-containing protein</fullName>
    </submittedName>
</protein>
<evidence type="ECO:0000256" key="8">
    <source>
        <dbReference type="PROSITE-ProRule" id="PRU00339"/>
    </source>
</evidence>
<dbReference type="SMART" id="SM00028">
    <property type="entry name" value="TPR"/>
    <property type="match status" value="8"/>
</dbReference>
<evidence type="ECO:0000256" key="2">
    <source>
        <dbReference type="ARBA" id="ARBA00022692"/>
    </source>
</evidence>
<evidence type="ECO:0000313" key="10">
    <source>
        <dbReference type="EMBL" id="ADE55687.1"/>
    </source>
</evidence>
<comment type="similarity">
    <text evidence="7">Belongs to the Tom70 family.</text>
</comment>
<keyword evidence="3" id="KW-0677">Repeat</keyword>
<keyword evidence="11" id="KW-1185">Reference proteome</keyword>
<dbReference type="EMBL" id="CP001998">
    <property type="protein sequence ID" value="ADE55687.1"/>
    <property type="molecule type" value="Genomic_DNA"/>
</dbReference>
<dbReference type="Pfam" id="PF13432">
    <property type="entry name" value="TPR_16"/>
    <property type="match status" value="5"/>
</dbReference>
<feature type="repeat" description="TPR" evidence="8">
    <location>
        <begin position="404"/>
        <end position="437"/>
    </location>
</feature>
<dbReference type="InterPro" id="IPR019734">
    <property type="entry name" value="TPR_rpt"/>
</dbReference>
<dbReference type="HOGENOM" id="CLU_412639_0_0_0"/>
<name>D5EPV4_CORAD</name>
<keyword evidence="9" id="KW-0732">Signal</keyword>
<dbReference type="KEGG" id="caa:Caka_2672"/>
<dbReference type="InterPro" id="IPR011990">
    <property type="entry name" value="TPR-like_helical_dom_sf"/>
</dbReference>
<feature type="chain" id="PRO_5003070933" evidence="9">
    <location>
        <begin position="25"/>
        <end position="665"/>
    </location>
</feature>
<keyword evidence="2" id="KW-0812">Transmembrane</keyword>
<dbReference type="eggNOG" id="COG0457">
    <property type="taxonomic scope" value="Bacteria"/>
</dbReference>
<dbReference type="GO" id="GO:0030943">
    <property type="term" value="F:mitochondrion targeting sequence binding"/>
    <property type="evidence" value="ECO:0007669"/>
    <property type="project" value="TreeGrafter"/>
</dbReference>
<dbReference type="GO" id="GO:0008320">
    <property type="term" value="F:protein transmembrane transporter activity"/>
    <property type="evidence" value="ECO:0007669"/>
    <property type="project" value="TreeGrafter"/>
</dbReference>
<dbReference type="OrthoDB" id="187601at2"/>
<keyword evidence="6" id="KW-0472">Membrane</keyword>
<keyword evidence="5" id="KW-1133">Transmembrane helix</keyword>
<evidence type="ECO:0000256" key="9">
    <source>
        <dbReference type="SAM" id="SignalP"/>
    </source>
</evidence>
<evidence type="ECO:0000256" key="1">
    <source>
        <dbReference type="ARBA" id="ARBA00004167"/>
    </source>
</evidence>
<dbReference type="PANTHER" id="PTHR46208:SF1">
    <property type="entry name" value="MITOCHONDRIAL IMPORT RECEPTOR SUBUNIT TOM70"/>
    <property type="match status" value="1"/>
</dbReference>
<dbReference type="Proteomes" id="UP000000925">
    <property type="component" value="Chromosome"/>
</dbReference>
<evidence type="ECO:0000313" key="11">
    <source>
        <dbReference type="Proteomes" id="UP000000925"/>
    </source>
</evidence>
<keyword evidence="4 8" id="KW-0802">TPR repeat</keyword>
<feature type="repeat" description="TPR" evidence="8">
    <location>
        <begin position="438"/>
        <end position="471"/>
    </location>
</feature>
<dbReference type="PANTHER" id="PTHR46208">
    <property type="entry name" value="MITOCHONDRIAL IMPORT RECEPTOR SUBUNIT TOM70"/>
    <property type="match status" value="1"/>
</dbReference>
<gene>
    <name evidence="10" type="ordered locus">Caka_2672</name>
</gene>
<accession>D5EPV4</accession>
<evidence type="ECO:0000256" key="5">
    <source>
        <dbReference type="ARBA" id="ARBA00022989"/>
    </source>
</evidence>
<comment type="subcellular location">
    <subcellularLocation>
        <location evidence="1">Membrane</location>
        <topology evidence="1">Single-pass membrane protein</topology>
    </subcellularLocation>
</comment>
<reference evidence="10 11" key="1">
    <citation type="journal article" date="2010" name="Stand. Genomic Sci.">
        <title>Complete genome sequence of Coraliomargarita akajimensis type strain (04OKA010-24).</title>
        <authorList>
            <person name="Mavromatis K."/>
            <person name="Abt B."/>
            <person name="Brambilla E."/>
            <person name="Lapidus A."/>
            <person name="Copeland A."/>
            <person name="Deshpande S."/>
            <person name="Nolan M."/>
            <person name="Lucas S."/>
            <person name="Tice H."/>
            <person name="Cheng J.F."/>
            <person name="Han C."/>
            <person name="Detter J.C."/>
            <person name="Woyke T."/>
            <person name="Goodwin L."/>
            <person name="Pitluck S."/>
            <person name="Held B."/>
            <person name="Brettin T."/>
            <person name="Tapia R."/>
            <person name="Ivanova N."/>
            <person name="Mikhailova N."/>
            <person name="Pati A."/>
            <person name="Liolios K."/>
            <person name="Chen A."/>
            <person name="Palaniappan K."/>
            <person name="Land M."/>
            <person name="Hauser L."/>
            <person name="Chang Y.J."/>
            <person name="Jeffries C.D."/>
            <person name="Rohde M."/>
            <person name="Goker M."/>
            <person name="Bristow J."/>
            <person name="Eisen J.A."/>
            <person name="Markowitz V."/>
            <person name="Hugenholtz P."/>
            <person name="Klenk H.P."/>
            <person name="Kyrpides N.C."/>
        </authorList>
    </citation>
    <scope>NUCLEOTIDE SEQUENCE [LARGE SCALE GENOMIC DNA]</scope>
    <source>
        <strain evidence="11">DSM 45221 / IAM 15411 / JCM 23193 / KCTC 12865</strain>
    </source>
</reference>
<organism evidence="10 11">
    <name type="scientific">Coraliomargarita akajimensis (strain DSM 45221 / IAM 15411 / JCM 23193 / KCTC 12865 / 04OKA010-24)</name>
    <dbReference type="NCBI Taxonomy" id="583355"/>
    <lineage>
        <taxon>Bacteria</taxon>
        <taxon>Pseudomonadati</taxon>
        <taxon>Verrucomicrobiota</taxon>
        <taxon>Opitutia</taxon>
        <taxon>Puniceicoccales</taxon>
        <taxon>Coraliomargaritaceae</taxon>
        <taxon>Coraliomargarita</taxon>
    </lineage>
</organism>